<protein>
    <submittedName>
        <fullName evidence="2">(northern house mosquito) hypothetical protein</fullName>
    </submittedName>
</protein>
<name>A0A8D8LEW8_CULPI</name>
<feature type="region of interest" description="Disordered" evidence="1">
    <location>
        <begin position="140"/>
        <end position="160"/>
    </location>
</feature>
<dbReference type="EMBL" id="HBUE01355296">
    <property type="protein sequence ID" value="CAG6605311.1"/>
    <property type="molecule type" value="Transcribed_RNA"/>
</dbReference>
<proteinExistence type="predicted"/>
<dbReference type="EMBL" id="HBUE01248109">
    <property type="protein sequence ID" value="CAG6552978.1"/>
    <property type="molecule type" value="Transcribed_RNA"/>
</dbReference>
<dbReference type="EMBL" id="HBUE01355297">
    <property type="protein sequence ID" value="CAG6605313.1"/>
    <property type="molecule type" value="Transcribed_RNA"/>
</dbReference>
<accession>A0A8D8LEW8</accession>
<evidence type="ECO:0000256" key="1">
    <source>
        <dbReference type="SAM" id="MobiDB-lite"/>
    </source>
</evidence>
<dbReference type="EMBL" id="HBUE01248108">
    <property type="protein sequence ID" value="CAG6552976.1"/>
    <property type="molecule type" value="Transcribed_RNA"/>
</dbReference>
<feature type="compositionally biased region" description="Low complexity" evidence="1">
    <location>
        <begin position="145"/>
        <end position="160"/>
    </location>
</feature>
<dbReference type="EMBL" id="HBUE01110983">
    <property type="protein sequence ID" value="CAG6488838.1"/>
    <property type="molecule type" value="Transcribed_RNA"/>
</dbReference>
<dbReference type="AlphaFoldDB" id="A0A8D8LEW8"/>
<organism evidence="2">
    <name type="scientific">Culex pipiens</name>
    <name type="common">House mosquito</name>
    <dbReference type="NCBI Taxonomy" id="7175"/>
    <lineage>
        <taxon>Eukaryota</taxon>
        <taxon>Metazoa</taxon>
        <taxon>Ecdysozoa</taxon>
        <taxon>Arthropoda</taxon>
        <taxon>Hexapoda</taxon>
        <taxon>Insecta</taxon>
        <taxon>Pterygota</taxon>
        <taxon>Neoptera</taxon>
        <taxon>Endopterygota</taxon>
        <taxon>Diptera</taxon>
        <taxon>Nematocera</taxon>
        <taxon>Culicoidea</taxon>
        <taxon>Culicidae</taxon>
        <taxon>Culicinae</taxon>
        <taxon>Culicini</taxon>
        <taxon>Culex</taxon>
        <taxon>Culex</taxon>
    </lineage>
</organism>
<reference evidence="2" key="1">
    <citation type="submission" date="2021-05" db="EMBL/GenBank/DDBJ databases">
        <authorList>
            <person name="Alioto T."/>
            <person name="Alioto T."/>
            <person name="Gomez Garrido J."/>
        </authorList>
    </citation>
    <scope>NUCLEOTIDE SEQUENCE</scope>
</reference>
<feature type="compositionally biased region" description="Basic residues" evidence="1">
    <location>
        <begin position="39"/>
        <end position="49"/>
    </location>
</feature>
<dbReference type="EMBL" id="HBUE01110981">
    <property type="protein sequence ID" value="CAG6488836.1"/>
    <property type="molecule type" value="Transcribed_RNA"/>
</dbReference>
<sequence length="160" mass="17345">MVPKRYGLRFYAPVILPGRTFSVSRIRLRKFASMAPPRSTKRTSARRRSSPSGTPTTICTWARTTASRYRSGTSARSRNGRVPASSAACASPPTRSSRSRIPDTKGSTCAKLPTTTRIRSRAKSSCRLCRAMAPPVALRWPSLAPPGTSAGRTTTTTTRS</sequence>
<evidence type="ECO:0000313" key="2">
    <source>
        <dbReference type="EMBL" id="CAG6605313.1"/>
    </source>
</evidence>
<feature type="compositionally biased region" description="Low complexity" evidence="1">
    <location>
        <begin position="81"/>
        <end position="96"/>
    </location>
</feature>
<feature type="compositionally biased region" description="Polar residues" evidence="1">
    <location>
        <begin position="58"/>
        <end position="77"/>
    </location>
</feature>
<feature type="region of interest" description="Disordered" evidence="1">
    <location>
        <begin position="34"/>
        <end position="108"/>
    </location>
</feature>